<name>A0ABV9I4M5_9FLAO</name>
<feature type="transmembrane region" description="Helical" evidence="1">
    <location>
        <begin position="137"/>
        <end position="155"/>
    </location>
</feature>
<protein>
    <recommendedName>
        <fullName evidence="4">Prenyltransferase</fullName>
    </recommendedName>
</protein>
<accession>A0ABV9I4M5</accession>
<feature type="transmembrane region" description="Helical" evidence="1">
    <location>
        <begin position="73"/>
        <end position="92"/>
    </location>
</feature>
<proteinExistence type="predicted"/>
<reference evidence="3" key="1">
    <citation type="journal article" date="2019" name="Int. J. Syst. Evol. Microbiol.">
        <title>The Global Catalogue of Microorganisms (GCM) 10K type strain sequencing project: providing services to taxonomists for standard genome sequencing and annotation.</title>
        <authorList>
            <consortium name="The Broad Institute Genomics Platform"/>
            <consortium name="The Broad Institute Genome Sequencing Center for Infectious Disease"/>
            <person name="Wu L."/>
            <person name="Ma J."/>
        </authorList>
    </citation>
    <scope>NUCLEOTIDE SEQUENCE [LARGE SCALE GENOMIC DNA]</scope>
    <source>
        <strain evidence="3">YJ-61-S</strain>
    </source>
</reference>
<feature type="transmembrane region" description="Helical" evidence="1">
    <location>
        <begin position="12"/>
        <end position="31"/>
    </location>
</feature>
<dbReference type="EMBL" id="JBHSFV010000016">
    <property type="protein sequence ID" value="MFC4636230.1"/>
    <property type="molecule type" value="Genomic_DNA"/>
</dbReference>
<evidence type="ECO:0000313" key="3">
    <source>
        <dbReference type="Proteomes" id="UP001596043"/>
    </source>
</evidence>
<dbReference type="Proteomes" id="UP001596043">
    <property type="component" value="Unassembled WGS sequence"/>
</dbReference>
<gene>
    <name evidence="2" type="ORF">ACFO3O_20150</name>
</gene>
<dbReference type="RefSeq" id="WP_379982226.1">
    <property type="nucleotide sequence ID" value="NZ_JBHSFV010000016.1"/>
</dbReference>
<feature type="transmembrane region" description="Helical" evidence="1">
    <location>
        <begin position="43"/>
        <end position="61"/>
    </location>
</feature>
<feature type="transmembrane region" description="Helical" evidence="1">
    <location>
        <begin position="113"/>
        <end position="131"/>
    </location>
</feature>
<comment type="caution">
    <text evidence="2">The sequence shown here is derived from an EMBL/GenBank/DDBJ whole genome shotgun (WGS) entry which is preliminary data.</text>
</comment>
<evidence type="ECO:0008006" key="4">
    <source>
        <dbReference type="Google" id="ProtNLM"/>
    </source>
</evidence>
<keyword evidence="3" id="KW-1185">Reference proteome</keyword>
<feature type="transmembrane region" description="Helical" evidence="1">
    <location>
        <begin position="162"/>
        <end position="180"/>
    </location>
</feature>
<evidence type="ECO:0000313" key="2">
    <source>
        <dbReference type="EMBL" id="MFC4636230.1"/>
    </source>
</evidence>
<evidence type="ECO:0000256" key="1">
    <source>
        <dbReference type="SAM" id="Phobius"/>
    </source>
</evidence>
<keyword evidence="1" id="KW-0812">Transmembrane</keyword>
<keyword evidence="1" id="KW-0472">Membrane</keyword>
<sequence length="189" mass="21708">MVFYANRLPYEVLFVCAIFGVLTLLYALPIFSRKRNLRSFYGAKMYTIAFVWAGVTVLLPVLNAGQELGIDVWISFVQRFLFVVVITLPFDMRDLNYDRNEIHTIPKSLGIKYTKVLGVGLLIIFIIMEFFKDQFQYKNLVALCIVAVASALFLIRSSDKQSTYYASFFVEGLPMIWWGLLCVLPELLS</sequence>
<keyword evidence="1" id="KW-1133">Transmembrane helix</keyword>
<organism evidence="2 3">
    <name type="scientific">Dokdonia ponticola</name>
    <dbReference type="NCBI Taxonomy" id="2041041"/>
    <lineage>
        <taxon>Bacteria</taxon>
        <taxon>Pseudomonadati</taxon>
        <taxon>Bacteroidota</taxon>
        <taxon>Flavobacteriia</taxon>
        <taxon>Flavobacteriales</taxon>
        <taxon>Flavobacteriaceae</taxon>
        <taxon>Dokdonia</taxon>
    </lineage>
</organism>